<feature type="domain" description="OmpR/PhoB-type" evidence="4">
    <location>
        <begin position="1"/>
        <end position="102"/>
    </location>
</feature>
<evidence type="ECO:0000256" key="1">
    <source>
        <dbReference type="ARBA" id="ARBA00023125"/>
    </source>
</evidence>
<protein>
    <submittedName>
        <fullName evidence="5">Transcriptional regulator</fullName>
    </submittedName>
</protein>
<keyword evidence="6" id="KW-1185">Reference proteome</keyword>
<keyword evidence="3" id="KW-0472">Membrane</keyword>
<evidence type="ECO:0000256" key="2">
    <source>
        <dbReference type="PROSITE-ProRule" id="PRU01091"/>
    </source>
</evidence>
<dbReference type="AlphaFoldDB" id="A0A1V9DHN5"/>
<dbReference type="OrthoDB" id="5801519at2"/>
<gene>
    <name evidence="5" type="ORF">B2J69_12630</name>
</gene>
<accession>A0A1V9DHN5</accession>
<feature type="DNA-binding region" description="OmpR/PhoB-type" evidence="2">
    <location>
        <begin position="1"/>
        <end position="102"/>
    </location>
</feature>
<organism evidence="5 6">
    <name type="scientific">Pantoea latae</name>
    <dbReference type="NCBI Taxonomy" id="1964541"/>
    <lineage>
        <taxon>Bacteria</taxon>
        <taxon>Pseudomonadati</taxon>
        <taxon>Pseudomonadota</taxon>
        <taxon>Gammaproteobacteria</taxon>
        <taxon>Enterobacterales</taxon>
        <taxon>Erwiniaceae</taxon>
        <taxon>Pantoea</taxon>
    </lineage>
</organism>
<dbReference type="GO" id="GO:0003677">
    <property type="term" value="F:DNA binding"/>
    <property type="evidence" value="ECO:0007669"/>
    <property type="project" value="UniProtKB-UniRule"/>
</dbReference>
<dbReference type="GO" id="GO:0006355">
    <property type="term" value="P:regulation of DNA-templated transcription"/>
    <property type="evidence" value="ECO:0007669"/>
    <property type="project" value="InterPro"/>
</dbReference>
<dbReference type="Pfam" id="PF00486">
    <property type="entry name" value="Trans_reg_C"/>
    <property type="match status" value="1"/>
</dbReference>
<dbReference type="EMBL" id="MWUE01000017">
    <property type="protein sequence ID" value="OQP33382.1"/>
    <property type="molecule type" value="Genomic_DNA"/>
</dbReference>
<comment type="caution">
    <text evidence="5">The sequence shown here is derived from an EMBL/GenBank/DDBJ whole genome shotgun (WGS) entry which is preliminary data.</text>
</comment>
<dbReference type="InterPro" id="IPR016032">
    <property type="entry name" value="Sig_transdc_resp-reg_C-effctor"/>
</dbReference>
<keyword evidence="3" id="KW-1133">Transmembrane helix</keyword>
<evidence type="ECO:0000256" key="3">
    <source>
        <dbReference type="SAM" id="Phobius"/>
    </source>
</evidence>
<dbReference type="CDD" id="cd00383">
    <property type="entry name" value="trans_reg_C"/>
    <property type="match status" value="1"/>
</dbReference>
<feature type="transmembrane region" description="Helical" evidence="3">
    <location>
        <begin position="150"/>
        <end position="171"/>
    </location>
</feature>
<name>A0A1V9DHN5_9GAMM</name>
<dbReference type="Gene3D" id="1.10.10.10">
    <property type="entry name" value="Winged helix-like DNA-binding domain superfamily/Winged helix DNA-binding domain"/>
    <property type="match status" value="1"/>
</dbReference>
<dbReference type="PROSITE" id="PS51755">
    <property type="entry name" value="OMPR_PHOB"/>
    <property type="match status" value="1"/>
</dbReference>
<reference evidence="5 6" key="1">
    <citation type="submission" date="2017-02" db="EMBL/GenBank/DDBJ databases">
        <title>Whole genome shotgun sequence of Pantoea agglomerans strain AS1 isolated from a cycad, Zamia floridana in Central Florida, USA.</title>
        <authorList>
            <person name="Lata P."/>
            <person name="Govindarajan S."/>
            <person name="Qi F."/>
            <person name="Li J.-L."/>
            <person name="Maurya S.K."/>
            <person name="Sahoo M.K."/>
        </authorList>
    </citation>
    <scope>NUCLEOTIDE SEQUENCE [LARGE SCALE GENOMIC DNA]</scope>
    <source>
        <strain evidence="5 6">AS1</strain>
    </source>
</reference>
<evidence type="ECO:0000313" key="6">
    <source>
        <dbReference type="Proteomes" id="UP000192769"/>
    </source>
</evidence>
<proteinExistence type="predicted"/>
<keyword evidence="3" id="KW-0812">Transmembrane</keyword>
<dbReference type="SMART" id="SM00862">
    <property type="entry name" value="Trans_reg_C"/>
    <property type="match status" value="1"/>
</dbReference>
<dbReference type="SUPFAM" id="SSF46894">
    <property type="entry name" value="C-terminal effector domain of the bipartite response regulators"/>
    <property type="match status" value="1"/>
</dbReference>
<evidence type="ECO:0000313" key="5">
    <source>
        <dbReference type="EMBL" id="OQP33382.1"/>
    </source>
</evidence>
<keyword evidence="1 2" id="KW-0238">DNA-binding</keyword>
<dbReference type="InterPro" id="IPR036388">
    <property type="entry name" value="WH-like_DNA-bd_sf"/>
</dbReference>
<sequence>MIYTIDGSITYNTDDCTLSHLPTQESLSLSISTGRLFERLLISEGDILSRETLLTDVWDKYGLRGSNSNLNQYLSILRRALAAYGCENLIITIPKVGIRLNTDIPVERTASSSAPVNDAEQDKVFTQQVEPAAPFSLPIAPDAPVKKYQWLYLLAGGICLLGVLVWGYLALHKEGEETPAATLSLTGGCQAVVLQGIDDEERQTLTSQIEQMLRENHQLCDKSRRIYFDRNTAFTTQNYGRTILSSCKLNSDGHVIACDNFYYLDWRME</sequence>
<evidence type="ECO:0000259" key="4">
    <source>
        <dbReference type="PROSITE" id="PS51755"/>
    </source>
</evidence>
<dbReference type="RefSeq" id="WP_081139641.1">
    <property type="nucleotide sequence ID" value="NZ_MWUE01000017.1"/>
</dbReference>
<dbReference type="GO" id="GO:0000160">
    <property type="term" value="P:phosphorelay signal transduction system"/>
    <property type="evidence" value="ECO:0007669"/>
    <property type="project" value="InterPro"/>
</dbReference>
<dbReference type="InterPro" id="IPR001867">
    <property type="entry name" value="OmpR/PhoB-type_DNA-bd"/>
</dbReference>
<dbReference type="Proteomes" id="UP000192769">
    <property type="component" value="Unassembled WGS sequence"/>
</dbReference>